<sequence>MYLITNRHLCDENHYLKVIDEAINSGIKNIILREKDMSDDELTDLYWKVVNKTNYSDDKFNLIINSNLNLYKKLNFSGIHLPFENFLKLIKEGFIFEENKILGLSLHSVSEISDLERIIKNNHLNVDYITLSHIYETKCKKDLKPKGINILKDAKKITNIKIVALGGILPCNVKEVLNYADDFAIMSTLFTCGNVELKIKEYIKEISVTTYR</sequence>
<dbReference type="InterPro" id="IPR013785">
    <property type="entry name" value="Aldolase_TIM"/>
</dbReference>
<dbReference type="InterPro" id="IPR022998">
    <property type="entry name" value="ThiamineP_synth_TenI"/>
</dbReference>
<comment type="pathway">
    <text evidence="1">Cofactor biosynthesis; thiamine diphosphate biosynthesis.</text>
</comment>
<dbReference type="OrthoDB" id="9802676at2"/>
<evidence type="ECO:0000313" key="5">
    <source>
        <dbReference type="Proteomes" id="UP000031189"/>
    </source>
</evidence>
<dbReference type="EMBL" id="JWHR01000151">
    <property type="protein sequence ID" value="KHS55725.1"/>
    <property type="molecule type" value="Genomic_DNA"/>
</dbReference>
<accession>A0A0B3WMG5</accession>
<dbReference type="Pfam" id="PF02581">
    <property type="entry name" value="TMP-TENI"/>
    <property type="match status" value="1"/>
</dbReference>
<dbReference type="GO" id="GO:0004789">
    <property type="term" value="F:thiamine-phosphate diphosphorylase activity"/>
    <property type="evidence" value="ECO:0007669"/>
    <property type="project" value="TreeGrafter"/>
</dbReference>
<dbReference type="STRING" id="1577792.QX51_17700"/>
<protein>
    <submittedName>
        <fullName evidence="4">Thiamine-phosphate pyrophosphorylase</fullName>
    </submittedName>
</protein>
<evidence type="ECO:0000256" key="2">
    <source>
        <dbReference type="ARBA" id="ARBA00022977"/>
    </source>
</evidence>
<keyword evidence="5" id="KW-1185">Reference proteome</keyword>
<comment type="caution">
    <text evidence="4">The sequence shown here is derived from an EMBL/GenBank/DDBJ whole genome shotgun (WGS) entry which is preliminary data.</text>
</comment>
<dbReference type="InterPro" id="IPR036206">
    <property type="entry name" value="ThiamineP_synth_sf"/>
</dbReference>
<proteinExistence type="predicted"/>
<dbReference type="Proteomes" id="UP000031189">
    <property type="component" value="Unassembled WGS sequence"/>
</dbReference>
<dbReference type="AlphaFoldDB" id="A0A0B3WMG5"/>
<reference evidence="4 5" key="1">
    <citation type="submission" date="2014-12" db="EMBL/GenBank/DDBJ databases">
        <title>Draft genome sequence of Terrisporobacter sp. 08-306576, isolated from the blood culture of a bacteremia patient.</title>
        <authorList>
            <person name="Lund L.C."/>
            <person name="Sydenham T.V."/>
            <person name="Hogh S.V."/>
            <person name="Skov M.N."/>
            <person name="Kemp M."/>
            <person name="Justesen U.S."/>
        </authorList>
    </citation>
    <scope>NUCLEOTIDE SEQUENCE [LARGE SCALE GENOMIC DNA]</scope>
    <source>
        <strain evidence="4 5">08-306576</strain>
    </source>
</reference>
<dbReference type="PANTHER" id="PTHR20857">
    <property type="entry name" value="THIAMINE-PHOSPHATE PYROPHOSPHORYLASE"/>
    <property type="match status" value="1"/>
</dbReference>
<gene>
    <name evidence="4" type="ORF">QX51_17700</name>
</gene>
<dbReference type="PANTHER" id="PTHR20857:SF15">
    <property type="entry name" value="THIAMINE-PHOSPHATE SYNTHASE"/>
    <property type="match status" value="1"/>
</dbReference>
<evidence type="ECO:0000313" key="4">
    <source>
        <dbReference type="EMBL" id="KHS55725.1"/>
    </source>
</evidence>
<evidence type="ECO:0000256" key="1">
    <source>
        <dbReference type="ARBA" id="ARBA00004948"/>
    </source>
</evidence>
<dbReference type="RefSeq" id="WP_039681230.1">
    <property type="nucleotide sequence ID" value="NZ_JAWGXO010000020.1"/>
</dbReference>
<feature type="domain" description="Thiamine phosphate synthase/TenI" evidence="3">
    <location>
        <begin position="1"/>
        <end position="188"/>
    </location>
</feature>
<dbReference type="SUPFAM" id="SSF51391">
    <property type="entry name" value="Thiamin phosphate synthase"/>
    <property type="match status" value="1"/>
</dbReference>
<evidence type="ECO:0000259" key="3">
    <source>
        <dbReference type="Pfam" id="PF02581"/>
    </source>
</evidence>
<dbReference type="CDD" id="cd00564">
    <property type="entry name" value="TMP_TenI"/>
    <property type="match status" value="1"/>
</dbReference>
<organism evidence="4 5">
    <name type="scientific">Terrisporobacter othiniensis</name>
    <dbReference type="NCBI Taxonomy" id="1577792"/>
    <lineage>
        <taxon>Bacteria</taxon>
        <taxon>Bacillati</taxon>
        <taxon>Bacillota</taxon>
        <taxon>Clostridia</taxon>
        <taxon>Peptostreptococcales</taxon>
        <taxon>Peptostreptococcaceae</taxon>
        <taxon>Terrisporobacter</taxon>
    </lineage>
</organism>
<dbReference type="Gene3D" id="3.20.20.70">
    <property type="entry name" value="Aldolase class I"/>
    <property type="match status" value="1"/>
</dbReference>
<dbReference type="GO" id="GO:0005737">
    <property type="term" value="C:cytoplasm"/>
    <property type="evidence" value="ECO:0007669"/>
    <property type="project" value="TreeGrafter"/>
</dbReference>
<name>A0A0B3WMG5_9FIRM</name>
<keyword evidence="2" id="KW-0784">Thiamine biosynthesis</keyword>
<dbReference type="GO" id="GO:0009228">
    <property type="term" value="P:thiamine biosynthetic process"/>
    <property type="evidence" value="ECO:0007669"/>
    <property type="project" value="UniProtKB-KW"/>
</dbReference>